<dbReference type="GO" id="GO:0016758">
    <property type="term" value="F:hexosyltransferase activity"/>
    <property type="evidence" value="ECO:0007669"/>
    <property type="project" value="UniProtKB-ARBA"/>
</dbReference>
<dbReference type="Gene3D" id="3.90.550.10">
    <property type="entry name" value="Spore Coat Polysaccharide Biosynthesis Protein SpsA, Chain A"/>
    <property type="match status" value="1"/>
</dbReference>
<sequence>MSAPILSICIPTYNRASYLHDALESIARELTDKHLAEQVEVIVSDNASTDDTETITRSFASKIRHLAYYKNEANVGFDYNVDNAVRRANGTYCWYLGDDDLIRNGALAYMLAQCAKNTYAIISTTSQEITDRDPKVFLQKVTYTDADMSISNDPNESYALNYYPSALSLLAFRRDAWLNAADIQNHTPGWYYFETILRLAIATTDPTLHIKKPMVLTGQDCRWADNGQGLQIFIDCNVFLRKMIGWGYNQTRTKQELAGNTRKFPRVLLQAKARDLPLTKKNFALMRSYTKHIPWHLRMIGNILFYIPNTFIALARDIKKSII</sequence>
<organism evidence="2 3">
    <name type="scientific">Candidatus Kaiserbacteria bacterium RIFCSPHIGHO2_02_FULL_49_34</name>
    <dbReference type="NCBI Taxonomy" id="1798491"/>
    <lineage>
        <taxon>Bacteria</taxon>
        <taxon>Candidatus Kaiseribacteriota</taxon>
    </lineage>
</organism>
<name>A0A1F6DJD5_9BACT</name>
<proteinExistence type="predicted"/>
<accession>A0A1F6DJD5</accession>
<evidence type="ECO:0000313" key="2">
    <source>
        <dbReference type="EMBL" id="OGG61132.1"/>
    </source>
</evidence>
<gene>
    <name evidence="2" type="ORF">A3C87_03200</name>
</gene>
<feature type="domain" description="Glycosyltransferase 2-like" evidence="1">
    <location>
        <begin position="7"/>
        <end position="131"/>
    </location>
</feature>
<dbReference type="InterPro" id="IPR001173">
    <property type="entry name" value="Glyco_trans_2-like"/>
</dbReference>
<dbReference type="PANTHER" id="PTHR22916:SF3">
    <property type="entry name" value="UDP-GLCNAC:BETAGAL BETA-1,3-N-ACETYLGLUCOSAMINYLTRANSFERASE-LIKE PROTEIN 1"/>
    <property type="match status" value="1"/>
</dbReference>
<dbReference type="Proteomes" id="UP000176511">
    <property type="component" value="Unassembled WGS sequence"/>
</dbReference>
<protein>
    <recommendedName>
        <fullName evidence="1">Glycosyltransferase 2-like domain-containing protein</fullName>
    </recommendedName>
</protein>
<dbReference type="SUPFAM" id="SSF53448">
    <property type="entry name" value="Nucleotide-diphospho-sugar transferases"/>
    <property type="match status" value="1"/>
</dbReference>
<dbReference type="PANTHER" id="PTHR22916">
    <property type="entry name" value="GLYCOSYLTRANSFERASE"/>
    <property type="match status" value="1"/>
</dbReference>
<dbReference type="AlphaFoldDB" id="A0A1F6DJD5"/>
<dbReference type="EMBL" id="MFLE01000025">
    <property type="protein sequence ID" value="OGG61132.1"/>
    <property type="molecule type" value="Genomic_DNA"/>
</dbReference>
<dbReference type="STRING" id="1798491.A3C87_03200"/>
<evidence type="ECO:0000259" key="1">
    <source>
        <dbReference type="Pfam" id="PF00535"/>
    </source>
</evidence>
<comment type="caution">
    <text evidence="2">The sequence shown here is derived from an EMBL/GenBank/DDBJ whole genome shotgun (WGS) entry which is preliminary data.</text>
</comment>
<dbReference type="Pfam" id="PF00535">
    <property type="entry name" value="Glycos_transf_2"/>
    <property type="match status" value="1"/>
</dbReference>
<dbReference type="InterPro" id="IPR029044">
    <property type="entry name" value="Nucleotide-diphossugar_trans"/>
</dbReference>
<evidence type="ECO:0000313" key="3">
    <source>
        <dbReference type="Proteomes" id="UP000176511"/>
    </source>
</evidence>
<dbReference type="CDD" id="cd00761">
    <property type="entry name" value="Glyco_tranf_GTA_type"/>
    <property type="match status" value="1"/>
</dbReference>
<reference evidence="2 3" key="1">
    <citation type="journal article" date="2016" name="Nat. Commun.">
        <title>Thousands of microbial genomes shed light on interconnected biogeochemical processes in an aquifer system.</title>
        <authorList>
            <person name="Anantharaman K."/>
            <person name="Brown C.T."/>
            <person name="Hug L.A."/>
            <person name="Sharon I."/>
            <person name="Castelle C.J."/>
            <person name="Probst A.J."/>
            <person name="Thomas B.C."/>
            <person name="Singh A."/>
            <person name="Wilkins M.J."/>
            <person name="Karaoz U."/>
            <person name="Brodie E.L."/>
            <person name="Williams K.H."/>
            <person name="Hubbard S.S."/>
            <person name="Banfield J.F."/>
        </authorList>
    </citation>
    <scope>NUCLEOTIDE SEQUENCE [LARGE SCALE GENOMIC DNA]</scope>
</reference>